<reference evidence="2" key="1">
    <citation type="submission" date="2013-12" db="EMBL/GenBank/DDBJ databases">
        <title>The Genome Sequence of Aphanomyces invadans NJM9701.</title>
        <authorList>
            <consortium name="The Broad Institute Genomics Platform"/>
            <person name="Russ C."/>
            <person name="Tyler B."/>
            <person name="van West P."/>
            <person name="Dieguez-Uribeondo J."/>
            <person name="Young S.K."/>
            <person name="Zeng Q."/>
            <person name="Gargeya S."/>
            <person name="Fitzgerald M."/>
            <person name="Abouelleil A."/>
            <person name="Alvarado L."/>
            <person name="Chapman S.B."/>
            <person name="Gainer-Dewar J."/>
            <person name="Goldberg J."/>
            <person name="Griggs A."/>
            <person name="Gujja S."/>
            <person name="Hansen M."/>
            <person name="Howarth C."/>
            <person name="Imamovic A."/>
            <person name="Ireland A."/>
            <person name="Larimer J."/>
            <person name="McCowan C."/>
            <person name="Murphy C."/>
            <person name="Pearson M."/>
            <person name="Poon T.W."/>
            <person name="Priest M."/>
            <person name="Roberts A."/>
            <person name="Saif S."/>
            <person name="Shea T."/>
            <person name="Sykes S."/>
            <person name="Wortman J."/>
            <person name="Nusbaum C."/>
            <person name="Birren B."/>
        </authorList>
    </citation>
    <scope>NUCLEOTIDE SEQUENCE [LARGE SCALE GENOMIC DNA]</scope>
    <source>
        <strain evidence="2">NJM9701</strain>
    </source>
</reference>
<reference evidence="3 4" key="2">
    <citation type="submission" date="2018-08" db="EMBL/GenBank/DDBJ databases">
        <title>Aphanomyces genome sequencing and annotation.</title>
        <authorList>
            <person name="Minardi D."/>
            <person name="Oidtmann B."/>
            <person name="Van Der Giezen M."/>
            <person name="Studholme D.J."/>
        </authorList>
    </citation>
    <scope>NUCLEOTIDE SEQUENCE [LARGE SCALE GENOMIC DNA]</scope>
    <source>
        <strain evidence="3 4">NJM0002</strain>
    </source>
</reference>
<dbReference type="EMBL" id="KI914020">
    <property type="protein sequence ID" value="ETV90868.1"/>
    <property type="molecule type" value="Genomic_DNA"/>
</dbReference>
<dbReference type="OrthoDB" id="206452at2759"/>
<evidence type="ECO:0000313" key="2">
    <source>
        <dbReference type="EMBL" id="ETV90868.1"/>
    </source>
</evidence>
<evidence type="ECO:0000259" key="1">
    <source>
        <dbReference type="Pfam" id="PF08719"/>
    </source>
</evidence>
<accession>A0A024TA00</accession>
<evidence type="ECO:0000313" key="3">
    <source>
        <dbReference type="EMBL" id="RHY27933.1"/>
    </source>
</evidence>
<proteinExistence type="predicted"/>
<dbReference type="AlphaFoldDB" id="A0A024TA00"/>
<dbReference type="SUPFAM" id="SSF143990">
    <property type="entry name" value="YbiA-like"/>
    <property type="match status" value="1"/>
</dbReference>
<dbReference type="Proteomes" id="UP000285060">
    <property type="component" value="Unassembled WGS sequence"/>
</dbReference>
<dbReference type="Pfam" id="PF08719">
    <property type="entry name" value="NADAR"/>
    <property type="match status" value="1"/>
</dbReference>
<evidence type="ECO:0000313" key="4">
    <source>
        <dbReference type="Proteomes" id="UP000285060"/>
    </source>
</evidence>
<dbReference type="eggNOG" id="ENOG502S4FY">
    <property type="taxonomic scope" value="Eukaryota"/>
</dbReference>
<dbReference type="EMBL" id="QUSY01000675">
    <property type="protein sequence ID" value="RHY27933.1"/>
    <property type="molecule type" value="Genomic_DNA"/>
</dbReference>
<dbReference type="NCBIfam" id="TIGR02464">
    <property type="entry name" value="ribofla_fusion"/>
    <property type="match status" value="1"/>
</dbReference>
<protein>
    <recommendedName>
        <fullName evidence="1">NADAR domain-containing protein</fullName>
    </recommendedName>
</protein>
<dbReference type="InterPro" id="IPR037238">
    <property type="entry name" value="YbiA-like_sf"/>
</dbReference>
<dbReference type="GeneID" id="20091477"/>
<sequence length="186" mass="21280">MLPTSRDELCAALEDGEHFSYLFFYGHKPTCDLTSACFSQWYDAPFTVDEIMYPTAEHFMMAEKARLFHDDETLGDILVARDPATAKAYGRSVRNFDEDVWCRHRVDIVVRANLAKFGQNEALKAYLLGTKKHVLVEASARDRIWGIGLSSKHEKAHKPHEWRGQNLLGFALMNVRRILQCSNKSS</sequence>
<dbReference type="VEuPathDB" id="FungiDB:H310_14427"/>
<name>A0A024TA00_9STRA</name>
<gene>
    <name evidence="3" type="ORF">DYB32_006424</name>
    <name evidence="2" type="ORF">H310_14427</name>
</gene>
<dbReference type="STRING" id="157072.A0A024TA00"/>
<dbReference type="CDD" id="cd15457">
    <property type="entry name" value="NADAR"/>
    <property type="match status" value="1"/>
</dbReference>
<dbReference type="RefSeq" id="XP_008880504.1">
    <property type="nucleotide sequence ID" value="XM_008882282.1"/>
</dbReference>
<dbReference type="InterPro" id="IPR012816">
    <property type="entry name" value="NADAR"/>
</dbReference>
<dbReference type="Gene3D" id="1.10.357.40">
    <property type="entry name" value="YbiA-like"/>
    <property type="match status" value="1"/>
</dbReference>
<keyword evidence="4" id="KW-1185">Reference proteome</keyword>
<feature type="domain" description="NADAR" evidence="1">
    <location>
        <begin position="23"/>
        <end position="179"/>
    </location>
</feature>
<organism evidence="2">
    <name type="scientific">Aphanomyces invadans</name>
    <dbReference type="NCBI Taxonomy" id="157072"/>
    <lineage>
        <taxon>Eukaryota</taxon>
        <taxon>Sar</taxon>
        <taxon>Stramenopiles</taxon>
        <taxon>Oomycota</taxon>
        <taxon>Saprolegniomycetes</taxon>
        <taxon>Saprolegniales</taxon>
        <taxon>Verrucalvaceae</taxon>
        <taxon>Aphanomyces</taxon>
    </lineage>
</organism>